<feature type="coiled-coil region" evidence="1">
    <location>
        <begin position="471"/>
        <end position="539"/>
    </location>
</feature>
<evidence type="ECO:0000313" key="2">
    <source>
        <dbReference type="EMBL" id="GAA4907125.1"/>
    </source>
</evidence>
<evidence type="ECO:0000313" key="3">
    <source>
        <dbReference type="Proteomes" id="UP001501436"/>
    </source>
</evidence>
<dbReference type="Proteomes" id="UP001501436">
    <property type="component" value="Unassembled WGS sequence"/>
</dbReference>
<accession>A0ABP9FKT7</accession>
<gene>
    <name evidence="2" type="ORF">GCM10023313_07390</name>
</gene>
<organism evidence="2 3">
    <name type="scientific">Mucilaginibacter defluvii</name>
    <dbReference type="NCBI Taxonomy" id="1196019"/>
    <lineage>
        <taxon>Bacteria</taxon>
        <taxon>Pseudomonadati</taxon>
        <taxon>Bacteroidota</taxon>
        <taxon>Sphingobacteriia</taxon>
        <taxon>Sphingobacteriales</taxon>
        <taxon>Sphingobacteriaceae</taxon>
        <taxon>Mucilaginibacter</taxon>
    </lineage>
</organism>
<sequence>MANNGGNTQQSNVLINIGVQGQQQIQAATQQVQQLNNTAQRTGQANMAAPVRTLRQQLRDANNDLQRMASLGQQNTAQFAQTASRVAQLRNDIDEVNNSISNFNGENRFKVFANFASAGAKALQGYTGAMAFLGVESDDAAKTIAKLQGLMAFNDALTSLDDIVDNFKDLGRLLGITTTATQAQTQAQNVQAAASTAQATATQGVTAANNTATASAITLRGALSAIGIGLLISAVAYLVTNWDNLKASVQKLIPALNDTKGGFDKIMQVIYGVGNVIINVLKAPIDALILQFKVLYRVMTGDFKGAIAEFKEGANQLVNDFNVISNYQSGVASKLADQREAHRKEQLTKEVENLKNRIEIQKAAGKDVTKLQQLLYKDQLELAKGNEEETKKLKQEYAVAQAAEQKKRNDEAKALAKKYSDDAKAKLKADLDELKKQNDDAKKIVTDSSKSQRDIELENLDIKYKKEFTLLEKRKKDIKDYNQQFKTLTEARKAEEAVITKKYDDLIKAYDDEVQTAYLNSYEKRAIEINKKADELLKNATPQQQAIIQQDRFFQLNQNTAEAKASSTSNKAQTDLAIAEDINRPSETDTPDEARIKVENLAKARFDAENAAFELKRTQLEGQQEEIELLTAEHNKTLTDTEKEAADAKKQIAQAEFDNKLKMYDAVGAAAGTASEILGQNTLAGKSLAVASSLINTYSAIAGQLRAFAGVPIPGYAIAQAIATGAVGFEQVRKIIDTKVPTVGGGTGGGSVTAPVINSQVINRENNGTNEIRQSIDNTAKQTRNIRAYIVDKDLEKQKSKTNYFNSQSTI</sequence>
<protein>
    <recommendedName>
        <fullName evidence="4">Tail tape measure protein</fullName>
    </recommendedName>
</protein>
<keyword evidence="3" id="KW-1185">Reference proteome</keyword>
<dbReference type="RefSeq" id="WP_345329559.1">
    <property type="nucleotide sequence ID" value="NZ_BAABJI010000001.1"/>
</dbReference>
<evidence type="ECO:0008006" key="4">
    <source>
        <dbReference type="Google" id="ProtNLM"/>
    </source>
</evidence>
<name>A0ABP9FKT7_9SPHI</name>
<comment type="caution">
    <text evidence="2">The sequence shown here is derived from an EMBL/GenBank/DDBJ whole genome shotgun (WGS) entry which is preliminary data.</text>
</comment>
<feature type="coiled-coil region" evidence="1">
    <location>
        <begin position="337"/>
        <end position="444"/>
    </location>
</feature>
<reference evidence="3" key="1">
    <citation type="journal article" date="2019" name="Int. J. Syst. Evol. Microbiol.">
        <title>The Global Catalogue of Microorganisms (GCM) 10K type strain sequencing project: providing services to taxonomists for standard genome sequencing and annotation.</title>
        <authorList>
            <consortium name="The Broad Institute Genomics Platform"/>
            <consortium name="The Broad Institute Genome Sequencing Center for Infectious Disease"/>
            <person name="Wu L."/>
            <person name="Ma J."/>
        </authorList>
    </citation>
    <scope>NUCLEOTIDE SEQUENCE [LARGE SCALE GENOMIC DNA]</scope>
    <source>
        <strain evidence="3">JCM 18283</strain>
    </source>
</reference>
<evidence type="ECO:0000256" key="1">
    <source>
        <dbReference type="SAM" id="Coils"/>
    </source>
</evidence>
<feature type="coiled-coil region" evidence="1">
    <location>
        <begin position="613"/>
        <end position="658"/>
    </location>
</feature>
<dbReference type="EMBL" id="BAABJI010000001">
    <property type="protein sequence ID" value="GAA4907125.1"/>
    <property type="molecule type" value="Genomic_DNA"/>
</dbReference>
<proteinExistence type="predicted"/>
<keyword evidence="1" id="KW-0175">Coiled coil</keyword>
<feature type="coiled-coil region" evidence="1">
    <location>
        <begin position="25"/>
        <end position="106"/>
    </location>
</feature>